<feature type="compositionally biased region" description="Low complexity" evidence="1">
    <location>
        <begin position="82"/>
        <end position="96"/>
    </location>
</feature>
<feature type="non-terminal residue" evidence="2">
    <location>
        <position position="350"/>
    </location>
</feature>
<sequence>MWTRRSEPLPPPDGFGLAIPSTIGNSTGFPMAAPATGGIAYVCSNGSTLTSLLPGPGQLLSTPHLSVPTSASSLTALSFSLPPQLSQQQQQQQQQQQHHHQHPFSCLLSGPSVSLASSIGQSTVAAAGAVAGTGSGPPPALTSPSLSSTTGSGLPSMLLHASPVESGSLQLHAQQTGPHRALMPPPVVSIGSLSTPSRLSASVVQASSSVGLSMPPSLPEMLTSPGLAPAVSLADSLALLPPAGMIHEDNFAPPSTLQLSSGPAFSIAPPNPGMANLIGGLPPTHAPPPHASTSFGMHEIGLSTATSPPSLAKVSVACSVGSPHTVAAPIFYSANPNGLLFASQSPQAFC</sequence>
<evidence type="ECO:0000313" key="2">
    <source>
        <dbReference type="EMBL" id="VEL15400.1"/>
    </source>
</evidence>
<name>A0A3S5CKB3_9PLAT</name>
<reference evidence="2" key="1">
    <citation type="submission" date="2018-11" db="EMBL/GenBank/DDBJ databases">
        <authorList>
            <consortium name="Pathogen Informatics"/>
        </authorList>
    </citation>
    <scope>NUCLEOTIDE SEQUENCE</scope>
</reference>
<proteinExistence type="predicted"/>
<accession>A0A3S5CKB3</accession>
<dbReference type="Proteomes" id="UP000784294">
    <property type="component" value="Unassembled WGS sequence"/>
</dbReference>
<comment type="caution">
    <text evidence="2">The sequence shown here is derived from an EMBL/GenBank/DDBJ whole genome shotgun (WGS) entry which is preliminary data.</text>
</comment>
<feature type="region of interest" description="Disordered" evidence="1">
    <location>
        <begin position="130"/>
        <end position="154"/>
    </location>
</feature>
<feature type="compositionally biased region" description="Low complexity" evidence="1">
    <location>
        <begin position="142"/>
        <end position="154"/>
    </location>
</feature>
<keyword evidence="3" id="KW-1185">Reference proteome</keyword>
<dbReference type="AlphaFoldDB" id="A0A3S5CKB3"/>
<feature type="region of interest" description="Disordered" evidence="1">
    <location>
        <begin position="82"/>
        <end position="105"/>
    </location>
</feature>
<protein>
    <submittedName>
        <fullName evidence="2">Uncharacterized protein</fullName>
    </submittedName>
</protein>
<evidence type="ECO:0000313" key="3">
    <source>
        <dbReference type="Proteomes" id="UP000784294"/>
    </source>
</evidence>
<organism evidence="2 3">
    <name type="scientific">Protopolystoma xenopodis</name>
    <dbReference type="NCBI Taxonomy" id="117903"/>
    <lineage>
        <taxon>Eukaryota</taxon>
        <taxon>Metazoa</taxon>
        <taxon>Spiralia</taxon>
        <taxon>Lophotrochozoa</taxon>
        <taxon>Platyhelminthes</taxon>
        <taxon>Monogenea</taxon>
        <taxon>Polyopisthocotylea</taxon>
        <taxon>Polystomatidea</taxon>
        <taxon>Polystomatidae</taxon>
        <taxon>Protopolystoma</taxon>
    </lineage>
</organism>
<dbReference type="EMBL" id="CAAALY010024496">
    <property type="protein sequence ID" value="VEL15400.1"/>
    <property type="molecule type" value="Genomic_DNA"/>
</dbReference>
<evidence type="ECO:0000256" key="1">
    <source>
        <dbReference type="SAM" id="MobiDB-lite"/>
    </source>
</evidence>
<gene>
    <name evidence="2" type="ORF">PXEA_LOCUS8840</name>
</gene>